<accession>A0A2H0RBI1</accession>
<dbReference type="PROSITE" id="PS50943">
    <property type="entry name" value="HTH_CROC1"/>
    <property type="match status" value="1"/>
</dbReference>
<comment type="caution">
    <text evidence="3">The sequence shown here is derived from an EMBL/GenBank/DDBJ whole genome shotgun (WGS) entry which is preliminary data.</text>
</comment>
<dbReference type="CDD" id="cd00093">
    <property type="entry name" value="HTH_XRE"/>
    <property type="match status" value="1"/>
</dbReference>
<evidence type="ECO:0000259" key="2">
    <source>
        <dbReference type="PROSITE" id="PS50943"/>
    </source>
</evidence>
<proteinExistence type="predicted"/>
<gene>
    <name evidence="3" type="ORF">COV24_02985</name>
</gene>
<dbReference type="SMART" id="SM00530">
    <property type="entry name" value="HTH_XRE"/>
    <property type="match status" value="1"/>
</dbReference>
<dbReference type="PANTHER" id="PTHR46797:SF1">
    <property type="entry name" value="METHYLPHOSPHONATE SYNTHASE"/>
    <property type="match status" value="1"/>
</dbReference>
<protein>
    <submittedName>
        <fullName evidence="3">Transcriptional regulator</fullName>
    </submittedName>
</protein>
<dbReference type="GO" id="GO:0005829">
    <property type="term" value="C:cytosol"/>
    <property type="evidence" value="ECO:0007669"/>
    <property type="project" value="TreeGrafter"/>
</dbReference>
<feature type="domain" description="HTH cro/C1-type" evidence="2">
    <location>
        <begin position="17"/>
        <end position="71"/>
    </location>
</feature>
<dbReference type="InterPro" id="IPR050807">
    <property type="entry name" value="TransReg_Diox_bact_type"/>
</dbReference>
<keyword evidence="1" id="KW-0238">DNA-binding</keyword>
<dbReference type="InterPro" id="IPR001387">
    <property type="entry name" value="Cro/C1-type_HTH"/>
</dbReference>
<evidence type="ECO:0000256" key="1">
    <source>
        <dbReference type="ARBA" id="ARBA00023125"/>
    </source>
</evidence>
<dbReference type="PANTHER" id="PTHR46797">
    <property type="entry name" value="HTH-TYPE TRANSCRIPTIONAL REGULATOR"/>
    <property type="match status" value="1"/>
</dbReference>
<sequence length="73" mass="8488">MGFVSKEKFAVEVGKRIKKYREEAGMSQEELAHKCEMYRTYIGHLENGRYSPSAYILMKIAKSLKTPIQNLYP</sequence>
<organism evidence="3 4">
    <name type="scientific">candidate division WWE3 bacterium CG10_big_fil_rev_8_21_14_0_10_32_10</name>
    <dbReference type="NCBI Taxonomy" id="1975090"/>
    <lineage>
        <taxon>Bacteria</taxon>
        <taxon>Katanobacteria</taxon>
    </lineage>
</organism>
<dbReference type="GO" id="GO:0003677">
    <property type="term" value="F:DNA binding"/>
    <property type="evidence" value="ECO:0007669"/>
    <property type="project" value="UniProtKB-KW"/>
</dbReference>
<evidence type="ECO:0000313" key="4">
    <source>
        <dbReference type="Proteomes" id="UP000230214"/>
    </source>
</evidence>
<dbReference type="Proteomes" id="UP000230214">
    <property type="component" value="Unassembled WGS sequence"/>
</dbReference>
<evidence type="ECO:0000313" key="3">
    <source>
        <dbReference type="EMBL" id="PIR43384.1"/>
    </source>
</evidence>
<dbReference type="SUPFAM" id="SSF47413">
    <property type="entry name" value="lambda repressor-like DNA-binding domains"/>
    <property type="match status" value="1"/>
</dbReference>
<name>A0A2H0RBI1_UNCKA</name>
<dbReference type="EMBL" id="PCXU01000025">
    <property type="protein sequence ID" value="PIR43384.1"/>
    <property type="molecule type" value="Genomic_DNA"/>
</dbReference>
<reference evidence="3 4" key="1">
    <citation type="submission" date="2017-09" db="EMBL/GenBank/DDBJ databases">
        <title>Depth-based differentiation of microbial function through sediment-hosted aquifers and enrichment of novel symbionts in the deep terrestrial subsurface.</title>
        <authorList>
            <person name="Probst A.J."/>
            <person name="Ladd B."/>
            <person name="Jarett J.K."/>
            <person name="Geller-Mcgrath D.E."/>
            <person name="Sieber C.M."/>
            <person name="Emerson J.B."/>
            <person name="Anantharaman K."/>
            <person name="Thomas B.C."/>
            <person name="Malmstrom R."/>
            <person name="Stieglmeier M."/>
            <person name="Klingl A."/>
            <person name="Woyke T."/>
            <person name="Ryan C.M."/>
            <person name="Banfield J.F."/>
        </authorList>
    </citation>
    <scope>NUCLEOTIDE SEQUENCE [LARGE SCALE GENOMIC DNA]</scope>
    <source>
        <strain evidence="3">CG10_big_fil_rev_8_21_14_0_10_32_10</strain>
    </source>
</reference>
<dbReference type="AlphaFoldDB" id="A0A2H0RBI1"/>
<dbReference type="Gene3D" id="1.10.260.40">
    <property type="entry name" value="lambda repressor-like DNA-binding domains"/>
    <property type="match status" value="1"/>
</dbReference>
<dbReference type="GO" id="GO:0003700">
    <property type="term" value="F:DNA-binding transcription factor activity"/>
    <property type="evidence" value="ECO:0007669"/>
    <property type="project" value="TreeGrafter"/>
</dbReference>
<dbReference type="Pfam" id="PF01381">
    <property type="entry name" value="HTH_3"/>
    <property type="match status" value="1"/>
</dbReference>
<dbReference type="InterPro" id="IPR010982">
    <property type="entry name" value="Lambda_DNA-bd_dom_sf"/>
</dbReference>